<organism evidence="2 3">
    <name type="scientific">Salana multivorans</name>
    <dbReference type="NCBI Taxonomy" id="120377"/>
    <lineage>
        <taxon>Bacteria</taxon>
        <taxon>Bacillati</taxon>
        <taxon>Actinomycetota</taxon>
        <taxon>Actinomycetes</taxon>
        <taxon>Micrococcales</taxon>
        <taxon>Beutenbergiaceae</taxon>
        <taxon>Salana</taxon>
    </lineage>
</organism>
<proteinExistence type="predicted"/>
<keyword evidence="1" id="KW-0812">Transmembrane</keyword>
<evidence type="ECO:0000256" key="1">
    <source>
        <dbReference type="SAM" id="Phobius"/>
    </source>
</evidence>
<accession>A0A3N2D7X0</accession>
<keyword evidence="1" id="KW-1133">Transmembrane helix</keyword>
<feature type="transmembrane region" description="Helical" evidence="1">
    <location>
        <begin position="497"/>
        <end position="516"/>
    </location>
</feature>
<reference evidence="2 3" key="1">
    <citation type="submission" date="2018-11" db="EMBL/GenBank/DDBJ databases">
        <title>Sequencing the genomes of 1000 actinobacteria strains.</title>
        <authorList>
            <person name="Klenk H.-P."/>
        </authorList>
    </citation>
    <scope>NUCLEOTIDE SEQUENCE [LARGE SCALE GENOMIC DNA]</scope>
    <source>
        <strain evidence="2 3">DSM 13521</strain>
    </source>
</reference>
<feature type="transmembrane region" description="Helical" evidence="1">
    <location>
        <begin position="407"/>
        <end position="426"/>
    </location>
</feature>
<gene>
    <name evidence="2" type="ORF">EDD28_0354</name>
</gene>
<name>A0A3N2D7X0_9MICO</name>
<feature type="transmembrane region" description="Helical" evidence="1">
    <location>
        <begin position="376"/>
        <end position="395"/>
    </location>
</feature>
<keyword evidence="1" id="KW-0472">Membrane</keyword>
<feature type="transmembrane region" description="Helical" evidence="1">
    <location>
        <begin position="446"/>
        <end position="466"/>
    </location>
</feature>
<evidence type="ECO:0000313" key="3">
    <source>
        <dbReference type="Proteomes" id="UP000275356"/>
    </source>
</evidence>
<feature type="transmembrane region" description="Helical" evidence="1">
    <location>
        <begin position="291"/>
        <end position="315"/>
    </location>
</feature>
<sequence length="610" mass="59232">MRGRLVLGGPRAARLPLALLALVVAIVSLAGPLALALARGADDAGAAGVLAHLPTPDRGLAIATRTADDPAEQLAGADDVLAALPGAPALHVITQRLTYPLASAEQLPGGRDSVVLMATDDLADAVRIVAGTLPSSADGAARLEVVAPAPSGLAIGDVLTLGERATRVVVVGLWETTDDDAAWFGDPGVADGEVTDVTTGGGSAIGPLLVADPADLLPTVERARQRWILLPAPDLRGEDVPRVAQALAAAPDRLAGAGVFTQGSAVSGGGPATFAALAARAADVGARGQSAAALVVVAGAVGVLAVGAALGRALLARTRLLLARGAGQLQVGAVDAPGVVAAAGLGAGVGLGCGLALGAILAAVGAGGGGVGAGDAARWALGAFLAAGLGTWALTRRRLAVDRFRPGLGRLVGWTILAVGTAWTLWRLLTGGLLVGTGTGVRADLAAAFALPLLLPVAGVAATSLLRPVARAATRLARRGLGPLLTLRRLAHGPHPTLGAAAAVTGGAALLATRAAAADDQLGRPLALALLCAAVASAALATAVGIAAAGERRRRGLAGATASGVPPRTGRLGSTASDVVTAAVALAVGAAVAAALAPELLETPTVGGGS</sequence>
<protein>
    <submittedName>
        <fullName evidence="2">Uncharacterized protein</fullName>
    </submittedName>
</protein>
<comment type="caution">
    <text evidence="2">The sequence shown here is derived from an EMBL/GenBank/DDBJ whole genome shotgun (WGS) entry which is preliminary data.</text>
</comment>
<feature type="transmembrane region" description="Helical" evidence="1">
    <location>
        <begin position="336"/>
        <end position="364"/>
    </location>
</feature>
<dbReference type="RefSeq" id="WP_170169315.1">
    <property type="nucleotide sequence ID" value="NZ_RKHQ01000001.1"/>
</dbReference>
<keyword evidence="3" id="KW-1185">Reference proteome</keyword>
<dbReference type="AlphaFoldDB" id="A0A3N2D7X0"/>
<feature type="transmembrane region" description="Helical" evidence="1">
    <location>
        <begin position="579"/>
        <end position="597"/>
    </location>
</feature>
<feature type="transmembrane region" description="Helical" evidence="1">
    <location>
        <begin position="528"/>
        <end position="549"/>
    </location>
</feature>
<evidence type="ECO:0000313" key="2">
    <source>
        <dbReference type="EMBL" id="ROR95792.1"/>
    </source>
</evidence>
<dbReference type="Proteomes" id="UP000275356">
    <property type="component" value="Unassembled WGS sequence"/>
</dbReference>
<dbReference type="EMBL" id="RKHQ01000001">
    <property type="protein sequence ID" value="ROR95792.1"/>
    <property type="molecule type" value="Genomic_DNA"/>
</dbReference>